<dbReference type="PROSITE" id="PS50072">
    <property type="entry name" value="CSA_PPIASE_2"/>
    <property type="match status" value="1"/>
</dbReference>
<dbReference type="PANTHER" id="PTHR45625">
    <property type="entry name" value="PEPTIDYL-PROLYL CIS-TRANS ISOMERASE-RELATED"/>
    <property type="match status" value="1"/>
</dbReference>
<gene>
    <name evidence="6" type="ORF">SAMN05444380_11632</name>
</gene>
<feature type="domain" description="PPIase cyclophilin-type" evidence="5">
    <location>
        <begin position="37"/>
        <end position="271"/>
    </location>
</feature>
<keyword evidence="7" id="KW-1185">Reference proteome</keyword>
<sequence length="277" mass="31259">MTSFVKCRKSFLPLLVLFLGIILVQCDKPEKKVLIKTPYGNMKIRLYDDTPKHRDNFLKLVEEGFYDNLLFHRVIDGFMIQGGDPESKDAPKNARLGSGGPGYTIPAEINFPTHFHKKGALAAARQGDQVNPEKESSGSQFYIVQGKTYSDEELSSMEEQLSQRRIQSKMFEMLTPYQDSLMAMRQRNDREGFNALISQIEQSAIETLGDSANFSFPDQIREAYTTIGGTPFLDGEYTVFGEVEEGLEVIDSIASVATDPMDRPLENIEMTMEIIEE</sequence>
<dbReference type="EC" id="5.2.1.8" evidence="4"/>
<dbReference type="InterPro" id="IPR020892">
    <property type="entry name" value="Cyclophilin-type_PPIase_CS"/>
</dbReference>
<evidence type="ECO:0000313" key="6">
    <source>
        <dbReference type="EMBL" id="SFE68113.1"/>
    </source>
</evidence>
<dbReference type="GO" id="GO:0006457">
    <property type="term" value="P:protein folding"/>
    <property type="evidence" value="ECO:0007669"/>
    <property type="project" value="InterPro"/>
</dbReference>
<evidence type="ECO:0000259" key="5">
    <source>
        <dbReference type="PROSITE" id="PS50072"/>
    </source>
</evidence>
<dbReference type="InterPro" id="IPR029000">
    <property type="entry name" value="Cyclophilin-like_dom_sf"/>
</dbReference>
<keyword evidence="2 4" id="KW-0697">Rotamase</keyword>
<proteinExistence type="inferred from homology"/>
<evidence type="ECO:0000256" key="1">
    <source>
        <dbReference type="ARBA" id="ARBA00007365"/>
    </source>
</evidence>
<dbReference type="GO" id="GO:0003755">
    <property type="term" value="F:peptidyl-prolyl cis-trans isomerase activity"/>
    <property type="evidence" value="ECO:0007669"/>
    <property type="project" value="UniProtKB-UniRule"/>
</dbReference>
<dbReference type="AlphaFoldDB" id="A0A1I2CK05"/>
<dbReference type="Proteomes" id="UP000181976">
    <property type="component" value="Unassembled WGS sequence"/>
</dbReference>
<dbReference type="CDD" id="cd00317">
    <property type="entry name" value="cyclophilin"/>
    <property type="match status" value="1"/>
</dbReference>
<dbReference type="RefSeq" id="WP_010527607.1">
    <property type="nucleotide sequence ID" value="NZ_AFSL01000055.1"/>
</dbReference>
<dbReference type="PANTHER" id="PTHR45625:SF4">
    <property type="entry name" value="PEPTIDYLPROLYL ISOMERASE DOMAIN AND WD REPEAT-CONTAINING PROTEIN 1"/>
    <property type="match status" value="1"/>
</dbReference>
<accession>A0A1I2CK05</accession>
<organism evidence="6 7">
    <name type="scientific">Thermophagus xiamenensis</name>
    <dbReference type="NCBI Taxonomy" id="385682"/>
    <lineage>
        <taxon>Bacteria</taxon>
        <taxon>Pseudomonadati</taxon>
        <taxon>Bacteroidota</taxon>
        <taxon>Bacteroidia</taxon>
        <taxon>Marinilabiliales</taxon>
        <taxon>Marinilabiliaceae</taxon>
        <taxon>Thermophagus</taxon>
    </lineage>
</organism>
<reference evidence="6 7" key="1">
    <citation type="submission" date="2016-10" db="EMBL/GenBank/DDBJ databases">
        <authorList>
            <person name="de Groot N.N."/>
        </authorList>
    </citation>
    <scope>NUCLEOTIDE SEQUENCE [LARGE SCALE GENOMIC DNA]</scope>
    <source>
        <strain evidence="6 7">DSM 19012</strain>
    </source>
</reference>
<dbReference type="PRINTS" id="PR00153">
    <property type="entry name" value="CSAPPISMRASE"/>
</dbReference>
<name>A0A1I2CK05_9BACT</name>
<dbReference type="Gene3D" id="2.40.100.10">
    <property type="entry name" value="Cyclophilin-like"/>
    <property type="match status" value="2"/>
</dbReference>
<dbReference type="SUPFAM" id="SSF50891">
    <property type="entry name" value="Cyclophilin-like"/>
    <property type="match status" value="1"/>
</dbReference>
<dbReference type="FunCoup" id="A0A1I2CK05">
    <property type="interactions" value="405"/>
</dbReference>
<dbReference type="eggNOG" id="COG0652">
    <property type="taxonomic scope" value="Bacteria"/>
</dbReference>
<dbReference type="EMBL" id="FONA01000016">
    <property type="protein sequence ID" value="SFE68113.1"/>
    <property type="molecule type" value="Genomic_DNA"/>
</dbReference>
<evidence type="ECO:0000256" key="2">
    <source>
        <dbReference type="ARBA" id="ARBA00023110"/>
    </source>
</evidence>
<evidence type="ECO:0000256" key="3">
    <source>
        <dbReference type="ARBA" id="ARBA00023235"/>
    </source>
</evidence>
<evidence type="ECO:0000313" key="7">
    <source>
        <dbReference type="Proteomes" id="UP000181976"/>
    </source>
</evidence>
<comment type="function">
    <text evidence="4">PPIases accelerate the folding of proteins. It catalyzes the cis-trans isomerization of proline imidic peptide bonds in oligopeptides.</text>
</comment>
<evidence type="ECO:0000256" key="4">
    <source>
        <dbReference type="RuleBase" id="RU363019"/>
    </source>
</evidence>
<dbReference type="InterPro" id="IPR002130">
    <property type="entry name" value="Cyclophilin-type_PPIase_dom"/>
</dbReference>
<dbReference type="OrthoDB" id="9807797at2"/>
<keyword evidence="3 4" id="KW-0413">Isomerase</keyword>
<comment type="similarity">
    <text evidence="1 4">Belongs to the cyclophilin-type PPIase family.</text>
</comment>
<comment type="catalytic activity">
    <reaction evidence="4">
        <text>[protein]-peptidylproline (omega=180) = [protein]-peptidylproline (omega=0)</text>
        <dbReference type="Rhea" id="RHEA:16237"/>
        <dbReference type="Rhea" id="RHEA-COMP:10747"/>
        <dbReference type="Rhea" id="RHEA-COMP:10748"/>
        <dbReference type="ChEBI" id="CHEBI:83833"/>
        <dbReference type="ChEBI" id="CHEBI:83834"/>
        <dbReference type="EC" id="5.2.1.8"/>
    </reaction>
</comment>
<dbReference type="Pfam" id="PF00160">
    <property type="entry name" value="Pro_isomerase"/>
    <property type="match status" value="2"/>
</dbReference>
<dbReference type="STRING" id="385682.SAMN05444380_11632"/>
<dbReference type="PROSITE" id="PS00170">
    <property type="entry name" value="CSA_PPIASE_1"/>
    <property type="match status" value="1"/>
</dbReference>
<dbReference type="InterPro" id="IPR044666">
    <property type="entry name" value="Cyclophilin_A-like"/>
</dbReference>
<dbReference type="InParanoid" id="A0A1I2CK05"/>
<protein>
    <recommendedName>
        <fullName evidence="4">Peptidyl-prolyl cis-trans isomerase</fullName>
        <shortName evidence="4">PPIase</shortName>
        <ecNumber evidence="4">5.2.1.8</ecNumber>
    </recommendedName>
</protein>